<accession>A0A0E9PMX8</accession>
<evidence type="ECO:0000313" key="1">
    <source>
        <dbReference type="EMBL" id="JAH05839.1"/>
    </source>
</evidence>
<dbReference type="EMBL" id="GBXM01102738">
    <property type="protein sequence ID" value="JAH05839.1"/>
    <property type="molecule type" value="Transcribed_RNA"/>
</dbReference>
<proteinExistence type="predicted"/>
<sequence length="34" mass="4030">MWEKQICSQIAMEAPPDRMPFRQLCVEFQSKGFP</sequence>
<dbReference type="AlphaFoldDB" id="A0A0E9PMX8"/>
<name>A0A0E9PMX8_ANGAN</name>
<organism evidence="1">
    <name type="scientific">Anguilla anguilla</name>
    <name type="common">European freshwater eel</name>
    <name type="synonym">Muraena anguilla</name>
    <dbReference type="NCBI Taxonomy" id="7936"/>
    <lineage>
        <taxon>Eukaryota</taxon>
        <taxon>Metazoa</taxon>
        <taxon>Chordata</taxon>
        <taxon>Craniata</taxon>
        <taxon>Vertebrata</taxon>
        <taxon>Euteleostomi</taxon>
        <taxon>Actinopterygii</taxon>
        <taxon>Neopterygii</taxon>
        <taxon>Teleostei</taxon>
        <taxon>Anguilliformes</taxon>
        <taxon>Anguillidae</taxon>
        <taxon>Anguilla</taxon>
    </lineage>
</organism>
<reference evidence="1" key="2">
    <citation type="journal article" date="2015" name="Fish Shellfish Immunol.">
        <title>Early steps in the European eel (Anguilla anguilla)-Vibrio vulnificus interaction in the gills: Role of the RtxA13 toxin.</title>
        <authorList>
            <person name="Callol A."/>
            <person name="Pajuelo D."/>
            <person name="Ebbesson L."/>
            <person name="Teles M."/>
            <person name="MacKenzie S."/>
            <person name="Amaro C."/>
        </authorList>
    </citation>
    <scope>NUCLEOTIDE SEQUENCE</scope>
</reference>
<reference evidence="1" key="1">
    <citation type="submission" date="2014-11" db="EMBL/GenBank/DDBJ databases">
        <authorList>
            <person name="Amaro Gonzalez C."/>
        </authorList>
    </citation>
    <scope>NUCLEOTIDE SEQUENCE</scope>
</reference>
<protein>
    <submittedName>
        <fullName evidence="1">Uncharacterized protein</fullName>
    </submittedName>
</protein>